<dbReference type="KEGG" id="bman:114245824"/>
<protein>
    <submittedName>
        <fullName evidence="11">Gastrula zinc finger protein XlCGF57.1-like</fullName>
    </submittedName>
</protein>
<dbReference type="GO" id="GO:0008270">
    <property type="term" value="F:zinc ion binding"/>
    <property type="evidence" value="ECO:0007669"/>
    <property type="project" value="UniProtKB-KW"/>
</dbReference>
<dbReference type="PANTHER" id="PTHR24377">
    <property type="entry name" value="IP01015P-RELATED"/>
    <property type="match status" value="1"/>
</dbReference>
<evidence type="ECO:0000313" key="10">
    <source>
        <dbReference type="Proteomes" id="UP000504629"/>
    </source>
</evidence>
<dbReference type="Proteomes" id="UP000504629">
    <property type="component" value="Unplaced"/>
</dbReference>
<dbReference type="FunFam" id="3.30.160.60:FF:000446">
    <property type="entry name" value="Zinc finger protein"/>
    <property type="match status" value="1"/>
</dbReference>
<feature type="domain" description="C2H2-type" evidence="9">
    <location>
        <begin position="277"/>
        <end position="304"/>
    </location>
</feature>
<evidence type="ECO:0000256" key="3">
    <source>
        <dbReference type="ARBA" id="ARBA00022737"/>
    </source>
</evidence>
<feature type="domain" description="C2H2-type" evidence="9">
    <location>
        <begin position="71"/>
        <end position="95"/>
    </location>
</feature>
<sequence length="599" mass="69675">MPRKGKRVGRPPGSKNKKPKSSNTDQPTDIKQEVNSGQVYVCTICKKSCDEDEWESHVEICRMSSNNKQPYCCKECGKKFKFKKSHLQHIEMNHSTLPNSVACTKCKVRCPNETVLKEHIETIHERALYVCPECNKEFVRRSHVTRHMTQSGCHGRQLNLYPCEICKSKFTRKDNLIVHLRTQHIHKSEKYFFCKSCTFETKNFSRLVNHWHLKHSGTPNYYECYHCGKSTSSRAAMAKHLEIHGEKNYTCEVCGYATYTVEVMRRHILTHVTDKPHKCKHCNRSYIQKSQLQRHLDKHNTQKMCLKCGETFSRTCQLLDHKNVHKGNSKFACRFQDCQFSKKPFLSEAQLQKHVKVHLEDRPYECEVCGKRFAVELHMRRHLSTHTLERPRRCMYCVSARAYVRGEKLVKHVRVHHPTVFSAHLKHVRTVLGIEANTVRVKKSELECILNMLDAESDRIMDGYGGTGVLYGGMQEQKDVNENSDENISTQNDNGPLMTEEELLDNLGKMLFKLIDSDTLECFGWPDEPVDVVLEKVIEHCGAKPADRTMWTRMQRLRENTKHLFLYVIDDKNIARMLDTHTIDQIVKHILAQVSDTDK</sequence>
<feature type="compositionally biased region" description="Basic residues" evidence="8">
    <location>
        <begin position="1"/>
        <end position="20"/>
    </location>
</feature>
<feature type="domain" description="C2H2-type" evidence="9">
    <location>
        <begin position="129"/>
        <end position="154"/>
    </location>
</feature>
<dbReference type="InterPro" id="IPR036236">
    <property type="entry name" value="Znf_C2H2_sf"/>
</dbReference>
<dbReference type="OrthoDB" id="654211at2759"/>
<organism evidence="10 11">
    <name type="scientific">Bombyx mandarina</name>
    <name type="common">Wild silk moth</name>
    <name type="synonym">Wild silkworm</name>
    <dbReference type="NCBI Taxonomy" id="7092"/>
    <lineage>
        <taxon>Eukaryota</taxon>
        <taxon>Metazoa</taxon>
        <taxon>Ecdysozoa</taxon>
        <taxon>Arthropoda</taxon>
        <taxon>Hexapoda</taxon>
        <taxon>Insecta</taxon>
        <taxon>Pterygota</taxon>
        <taxon>Neoptera</taxon>
        <taxon>Endopterygota</taxon>
        <taxon>Lepidoptera</taxon>
        <taxon>Glossata</taxon>
        <taxon>Ditrysia</taxon>
        <taxon>Bombycoidea</taxon>
        <taxon>Bombycidae</taxon>
        <taxon>Bombycinae</taxon>
        <taxon>Bombyx</taxon>
    </lineage>
</organism>
<reference evidence="11" key="1">
    <citation type="submission" date="2025-08" db="UniProtKB">
        <authorList>
            <consortium name="RefSeq"/>
        </authorList>
    </citation>
    <scope>IDENTIFICATION</scope>
    <source>
        <tissue evidence="11">Silk gland</tissue>
    </source>
</reference>
<gene>
    <name evidence="11" type="primary">LOC114245824</name>
</gene>
<feature type="domain" description="C2H2-type" evidence="9">
    <location>
        <begin position="336"/>
        <end position="363"/>
    </location>
</feature>
<comment type="subcellular location">
    <subcellularLocation>
        <location evidence="1">Nucleus</location>
    </subcellularLocation>
</comment>
<name>A0A6J2JVQ7_BOMMA</name>
<dbReference type="SUPFAM" id="SSF57667">
    <property type="entry name" value="beta-beta-alpha zinc fingers"/>
    <property type="match status" value="7"/>
</dbReference>
<dbReference type="PROSITE" id="PS50157">
    <property type="entry name" value="ZINC_FINGER_C2H2_2"/>
    <property type="match status" value="9"/>
</dbReference>
<keyword evidence="10" id="KW-1185">Reference proteome</keyword>
<feature type="region of interest" description="Disordered" evidence="8">
    <location>
        <begin position="1"/>
        <end position="30"/>
    </location>
</feature>
<dbReference type="Gene3D" id="3.30.160.60">
    <property type="entry name" value="Classic Zinc Finger"/>
    <property type="match status" value="8"/>
</dbReference>
<evidence type="ECO:0000256" key="7">
    <source>
        <dbReference type="PROSITE-ProRule" id="PRU00042"/>
    </source>
</evidence>
<dbReference type="RefSeq" id="XP_028033921.1">
    <property type="nucleotide sequence ID" value="XM_028178120.1"/>
</dbReference>
<evidence type="ECO:0000256" key="6">
    <source>
        <dbReference type="ARBA" id="ARBA00023242"/>
    </source>
</evidence>
<feature type="domain" description="C2H2-type" evidence="9">
    <location>
        <begin position="222"/>
        <end position="249"/>
    </location>
</feature>
<keyword evidence="3" id="KW-0677">Repeat</keyword>
<evidence type="ECO:0000259" key="9">
    <source>
        <dbReference type="PROSITE" id="PS50157"/>
    </source>
</evidence>
<dbReference type="InterPro" id="IPR013087">
    <property type="entry name" value="Znf_C2H2_type"/>
</dbReference>
<evidence type="ECO:0000256" key="1">
    <source>
        <dbReference type="ARBA" id="ARBA00004123"/>
    </source>
</evidence>
<evidence type="ECO:0000256" key="2">
    <source>
        <dbReference type="ARBA" id="ARBA00022723"/>
    </source>
</evidence>
<evidence type="ECO:0000256" key="5">
    <source>
        <dbReference type="ARBA" id="ARBA00022833"/>
    </source>
</evidence>
<dbReference type="AlphaFoldDB" id="A0A6J2JVQ7"/>
<keyword evidence="2" id="KW-0479">Metal-binding</keyword>
<keyword evidence="5" id="KW-0862">Zinc</keyword>
<feature type="domain" description="C2H2-type" evidence="9">
    <location>
        <begin position="303"/>
        <end position="330"/>
    </location>
</feature>
<dbReference type="GeneID" id="114245824"/>
<evidence type="ECO:0000313" key="11">
    <source>
        <dbReference type="RefSeq" id="XP_028033921.1"/>
    </source>
</evidence>
<feature type="domain" description="C2H2-type" evidence="9">
    <location>
        <begin position="364"/>
        <end position="391"/>
    </location>
</feature>
<dbReference type="Pfam" id="PF00096">
    <property type="entry name" value="zf-C2H2"/>
    <property type="match status" value="5"/>
</dbReference>
<feature type="domain" description="C2H2-type" evidence="9">
    <location>
        <begin position="161"/>
        <end position="191"/>
    </location>
</feature>
<feature type="domain" description="C2H2-type" evidence="9">
    <location>
        <begin position="249"/>
        <end position="276"/>
    </location>
</feature>
<accession>A0A6J2JVQ7</accession>
<evidence type="ECO:0000256" key="8">
    <source>
        <dbReference type="SAM" id="MobiDB-lite"/>
    </source>
</evidence>
<keyword evidence="4 7" id="KW-0863">Zinc-finger</keyword>
<dbReference type="InterPro" id="IPR050826">
    <property type="entry name" value="Krueppel_C2H2_ZnFinger"/>
</dbReference>
<dbReference type="SMART" id="SM00355">
    <property type="entry name" value="ZnF_C2H2"/>
    <property type="match status" value="12"/>
</dbReference>
<dbReference type="PROSITE" id="PS00028">
    <property type="entry name" value="ZINC_FINGER_C2H2_1"/>
    <property type="match status" value="5"/>
</dbReference>
<dbReference type="FunFam" id="3.30.160.60:FF:000145">
    <property type="entry name" value="Zinc finger protein 574"/>
    <property type="match status" value="1"/>
</dbReference>
<evidence type="ECO:0000256" key="4">
    <source>
        <dbReference type="ARBA" id="ARBA00022771"/>
    </source>
</evidence>
<keyword evidence="6" id="KW-0539">Nucleus</keyword>
<proteinExistence type="predicted"/>
<dbReference type="GO" id="GO:0005634">
    <property type="term" value="C:nucleus"/>
    <property type="evidence" value="ECO:0007669"/>
    <property type="project" value="UniProtKB-SubCell"/>
</dbReference>